<feature type="compositionally biased region" description="Polar residues" evidence="1">
    <location>
        <begin position="639"/>
        <end position="662"/>
    </location>
</feature>
<evidence type="ECO:0000259" key="2">
    <source>
        <dbReference type="Pfam" id="PF10022"/>
    </source>
</evidence>
<protein>
    <submittedName>
        <fullName evidence="3">DUF2264 domain-containing protein</fullName>
    </submittedName>
</protein>
<sequence length="662" mass="71203">MFVKQTSFTGEFVANDSSSQGSGEWTRDDWVSFADRLLAPVRRFASPGNGLVTFPGAEGGYGRAVDGLEGFARTFLIAGFRIAGARGVGVDDLIKFYARGITTGVDPTAVDRWVRCEEHPQAKVEAASLALVLDLTRPWLWDTLDALTQQRVIDYLAPVVGDETYPRNNWLWFRVVVQTFLRSVGGPWSQSDIDDDLARHDSYRRQGGWFSDGDGRAFDHYAGWAMHLYPVLWARMSGADELAGDHAATDVRELDSYLQDARHLVGADGSPLIQGRSLIYRFAAAAPFWAGVIAGVPSTSAGALRHAAEKIVRHFDDRGAPNNEGVLTMGWHDEWRQLAQTYSGTGSPYWAAKGLLGIALPADHPVWVTPPEPLPVEMRDFTRIISASGWAVSGTADDGIVRVANHGTSRDDDDALVGDSPLYARLGYSTAVSPLLDERGWAEPLEQSISLVDADGAGTHRSALVPLDVSTDDAAIAVAAASRWSAHLMSFASDQQGHGSGMTGDAAVVASVTAVSVLRGPWEIRLAKVNDVTHPGRWALRWGGWPVPANGSLVSTIRALGEDAVDTTDSRTGASPLAAVVDVPTVTTPVAAGTWHAVHITLAGRVERENPVRITIDAGLASISWPDNTSTVLRLPSAASESNLSHPELSHPNQSRHQGTPR</sequence>
<feature type="region of interest" description="Disordered" evidence="1">
    <location>
        <begin position="637"/>
        <end position="662"/>
    </location>
</feature>
<reference evidence="3 4" key="1">
    <citation type="submission" date="2020-12" db="EMBL/GenBank/DDBJ databases">
        <title>Microbacterium sp. HY060.</title>
        <authorList>
            <person name="Zhou J."/>
        </authorList>
    </citation>
    <scope>NUCLEOTIDE SEQUENCE [LARGE SCALE GENOMIC DNA]</scope>
    <source>
        <strain evidence="3 4">HY60</strain>
    </source>
</reference>
<keyword evidence="4" id="KW-1185">Reference proteome</keyword>
<accession>A0ABX6YIW6</accession>
<dbReference type="EMBL" id="CP061169">
    <property type="protein sequence ID" value="QPZ38718.1"/>
    <property type="molecule type" value="Genomic_DNA"/>
</dbReference>
<organism evidence="3 4">
    <name type="scientific">Paramicrobacterium chengjingii</name>
    <dbReference type="NCBI Taxonomy" id="2769067"/>
    <lineage>
        <taxon>Bacteria</taxon>
        <taxon>Bacillati</taxon>
        <taxon>Actinomycetota</taxon>
        <taxon>Actinomycetes</taxon>
        <taxon>Micrococcales</taxon>
        <taxon>Microbacteriaceae</taxon>
        <taxon>Paramicrobacterium</taxon>
    </lineage>
</organism>
<evidence type="ECO:0000313" key="4">
    <source>
        <dbReference type="Proteomes" id="UP000662814"/>
    </source>
</evidence>
<evidence type="ECO:0000313" key="3">
    <source>
        <dbReference type="EMBL" id="QPZ38718.1"/>
    </source>
</evidence>
<feature type="domain" description="DUF2264" evidence="2">
    <location>
        <begin position="26"/>
        <end position="373"/>
    </location>
</feature>
<proteinExistence type="predicted"/>
<dbReference type="PANTHER" id="PTHR35339:SF4">
    <property type="entry name" value="LINALOOL DEHYDRATASE_ISOMERASE DOMAIN-CONTAINING PROTEIN"/>
    <property type="match status" value="1"/>
</dbReference>
<name>A0ABX6YIW6_9MICO</name>
<dbReference type="PANTHER" id="PTHR35339">
    <property type="entry name" value="LINALOOL DEHYDRATASE_ISOMERASE DOMAIN-CONTAINING PROTEIN"/>
    <property type="match status" value="1"/>
</dbReference>
<evidence type="ECO:0000256" key="1">
    <source>
        <dbReference type="SAM" id="MobiDB-lite"/>
    </source>
</evidence>
<dbReference type="Proteomes" id="UP000662814">
    <property type="component" value="Chromosome"/>
</dbReference>
<dbReference type="InterPro" id="IPR049349">
    <property type="entry name" value="DUF2264_N"/>
</dbReference>
<gene>
    <name evidence="3" type="ORF">HCR76_01000</name>
</gene>
<dbReference type="InterPro" id="IPR016624">
    <property type="entry name" value="UCP014753"/>
</dbReference>
<dbReference type="Pfam" id="PF10022">
    <property type="entry name" value="DUF2264"/>
    <property type="match status" value="1"/>
</dbReference>